<keyword evidence="3" id="KW-0472">Membrane</keyword>
<keyword evidence="3" id="KW-0812">Transmembrane</keyword>
<dbReference type="EMBL" id="KV921884">
    <property type="protein sequence ID" value="ORE08733.1"/>
    <property type="molecule type" value="Genomic_DNA"/>
</dbReference>
<dbReference type="SUPFAM" id="SSF57959">
    <property type="entry name" value="Leucine zipper domain"/>
    <property type="match status" value="1"/>
</dbReference>
<feature type="transmembrane region" description="Helical" evidence="3">
    <location>
        <begin position="415"/>
        <end position="435"/>
    </location>
</feature>
<protein>
    <recommendedName>
        <fullName evidence="4">BZIP domain-containing protein</fullName>
    </recommendedName>
</protein>
<feature type="compositionally biased region" description="Low complexity" evidence="2">
    <location>
        <begin position="60"/>
        <end position="78"/>
    </location>
</feature>
<evidence type="ECO:0000313" key="5">
    <source>
        <dbReference type="EMBL" id="ORE08733.1"/>
    </source>
</evidence>
<dbReference type="Gene3D" id="1.20.5.170">
    <property type="match status" value="1"/>
</dbReference>
<keyword evidence="3" id="KW-1133">Transmembrane helix</keyword>
<feature type="compositionally biased region" description="Polar residues" evidence="2">
    <location>
        <begin position="210"/>
        <end position="232"/>
    </location>
</feature>
<sequence>MDNNNNNNNNTFTWIFDNPQQQQANSLFINDSDLFDILMNPNQQQIEQEKKNNKGMINNSSESSSKSTTSHSSDSSQSAGGEEGFISYKLDNIKSTDIIQKTPAEFTSSTGKLDFRHINSNITENQLKAMTSKERRQLRNKISARNFRNRRKEYIEGIEKELQQQKIENSQMKLEIKWLKSKVEQLQAENDKLRIDIVVLNSLPAPSTLAPYSSSPDTEPSPMLSNDNNNQSNAVDDWDFVLPDFPSSQPDTFISQAVVPSFNQVFLSKEQQQQQQVHSSDLIRQYPLLAPALMSIVLSHTMTMSTDQLLASAKLIPPSPLPSKKETEAVWNLLEPIRIMNERNNRLAITDTENQKEEEEEEEEEKEEEKKEESMCLITTTLFNIAKAAGTEDIFELQPEIHHVFRPNEKMPPVFFSQLFSLIVLSPWLILIFGVT</sequence>
<accession>A0A1X0R9P1</accession>
<evidence type="ECO:0000256" key="2">
    <source>
        <dbReference type="SAM" id="MobiDB-lite"/>
    </source>
</evidence>
<dbReference type="OrthoDB" id="5571888at2759"/>
<feature type="coiled-coil region" evidence="1">
    <location>
        <begin position="155"/>
        <end position="203"/>
    </location>
</feature>
<dbReference type="AlphaFoldDB" id="A0A1X0R9P1"/>
<proteinExistence type="predicted"/>
<dbReference type="PROSITE" id="PS00036">
    <property type="entry name" value="BZIP_BASIC"/>
    <property type="match status" value="1"/>
</dbReference>
<feature type="compositionally biased region" description="Acidic residues" evidence="2">
    <location>
        <begin position="356"/>
        <end position="367"/>
    </location>
</feature>
<dbReference type="GO" id="GO:0003700">
    <property type="term" value="F:DNA-binding transcription factor activity"/>
    <property type="evidence" value="ECO:0007669"/>
    <property type="project" value="InterPro"/>
</dbReference>
<evidence type="ECO:0000256" key="1">
    <source>
        <dbReference type="SAM" id="Coils"/>
    </source>
</evidence>
<name>A0A1X0R9P1_RHIZD</name>
<keyword evidence="1" id="KW-0175">Coiled coil</keyword>
<evidence type="ECO:0000259" key="4">
    <source>
        <dbReference type="PROSITE" id="PS50217"/>
    </source>
</evidence>
<dbReference type="CDD" id="cd14810">
    <property type="entry name" value="bZIP_u1"/>
    <property type="match status" value="1"/>
</dbReference>
<gene>
    <name evidence="5" type="ORF">BCV72DRAFT_303406</name>
</gene>
<feature type="region of interest" description="Disordered" evidence="2">
    <location>
        <begin position="49"/>
        <end position="82"/>
    </location>
</feature>
<feature type="region of interest" description="Disordered" evidence="2">
    <location>
        <begin position="346"/>
        <end position="373"/>
    </location>
</feature>
<dbReference type="SMART" id="SM00338">
    <property type="entry name" value="BRLZ"/>
    <property type="match status" value="1"/>
</dbReference>
<evidence type="ECO:0000256" key="3">
    <source>
        <dbReference type="SAM" id="Phobius"/>
    </source>
</evidence>
<organism evidence="5">
    <name type="scientific">Rhizopus microsporus var. microsporus</name>
    <dbReference type="NCBI Taxonomy" id="86635"/>
    <lineage>
        <taxon>Eukaryota</taxon>
        <taxon>Fungi</taxon>
        <taxon>Fungi incertae sedis</taxon>
        <taxon>Mucoromycota</taxon>
        <taxon>Mucoromycotina</taxon>
        <taxon>Mucoromycetes</taxon>
        <taxon>Mucorales</taxon>
        <taxon>Mucorineae</taxon>
        <taxon>Rhizopodaceae</taxon>
        <taxon>Rhizopus</taxon>
    </lineage>
</organism>
<dbReference type="Pfam" id="PF00170">
    <property type="entry name" value="bZIP_1"/>
    <property type="match status" value="1"/>
</dbReference>
<dbReference type="InterPro" id="IPR004827">
    <property type="entry name" value="bZIP"/>
</dbReference>
<dbReference type="UniPathway" id="UPA00378"/>
<feature type="domain" description="BZIP" evidence="4">
    <location>
        <begin position="130"/>
        <end position="193"/>
    </location>
</feature>
<dbReference type="InterPro" id="IPR046347">
    <property type="entry name" value="bZIP_sf"/>
</dbReference>
<dbReference type="VEuPathDB" id="FungiDB:BCV72DRAFT_303406"/>
<dbReference type="Proteomes" id="UP000242414">
    <property type="component" value="Unassembled WGS sequence"/>
</dbReference>
<reference evidence="5" key="1">
    <citation type="journal article" date="2016" name="Proc. Natl. Acad. Sci. U.S.A.">
        <title>Lipid metabolic changes in an early divergent fungus govern the establishment of a mutualistic symbiosis with endobacteria.</title>
        <authorList>
            <person name="Lastovetsky O.A."/>
            <person name="Gaspar M.L."/>
            <person name="Mondo S.J."/>
            <person name="LaButti K.M."/>
            <person name="Sandor L."/>
            <person name="Grigoriev I.V."/>
            <person name="Henry S.A."/>
            <person name="Pawlowska T.E."/>
        </authorList>
    </citation>
    <scope>NUCLEOTIDE SEQUENCE [LARGE SCALE GENOMIC DNA]</scope>
    <source>
        <strain evidence="5">ATCC 52814</strain>
    </source>
</reference>
<feature type="region of interest" description="Disordered" evidence="2">
    <location>
        <begin position="208"/>
        <end position="232"/>
    </location>
</feature>
<dbReference type="PROSITE" id="PS50217">
    <property type="entry name" value="BZIP"/>
    <property type="match status" value="1"/>
</dbReference>